<dbReference type="GO" id="GO:0000976">
    <property type="term" value="F:transcription cis-regulatory region binding"/>
    <property type="evidence" value="ECO:0007669"/>
    <property type="project" value="TreeGrafter"/>
</dbReference>
<evidence type="ECO:0000256" key="6">
    <source>
        <dbReference type="SAM" id="Coils"/>
    </source>
</evidence>
<dbReference type="PROSITE" id="PS50888">
    <property type="entry name" value="BHLH"/>
    <property type="match status" value="1"/>
</dbReference>
<dbReference type="InterPro" id="IPR036638">
    <property type="entry name" value="HLH_DNA-bd_sf"/>
</dbReference>
<dbReference type="EMBL" id="JBEDUW010000006">
    <property type="protein sequence ID" value="KAK9922913.1"/>
    <property type="molecule type" value="Genomic_DNA"/>
</dbReference>
<dbReference type="Proteomes" id="UP001457282">
    <property type="component" value="Unassembled WGS sequence"/>
</dbReference>
<dbReference type="Pfam" id="PF00010">
    <property type="entry name" value="HLH"/>
    <property type="match status" value="1"/>
</dbReference>
<dbReference type="Gene3D" id="4.10.280.10">
    <property type="entry name" value="Helix-loop-helix DNA-binding domain"/>
    <property type="match status" value="1"/>
</dbReference>
<evidence type="ECO:0000256" key="4">
    <source>
        <dbReference type="ARBA" id="ARBA00023242"/>
    </source>
</evidence>
<feature type="coiled-coil region" evidence="6">
    <location>
        <begin position="335"/>
        <end position="362"/>
    </location>
</feature>
<evidence type="ECO:0000259" key="8">
    <source>
        <dbReference type="PROSITE" id="PS50888"/>
    </source>
</evidence>
<dbReference type="SUPFAM" id="SSF47459">
    <property type="entry name" value="HLH, helix-loop-helix DNA-binding domain"/>
    <property type="match status" value="1"/>
</dbReference>
<comment type="subcellular location">
    <subcellularLocation>
        <location evidence="1 5">Nucleus</location>
    </subcellularLocation>
</comment>
<comment type="caution">
    <text evidence="9">The sequence shown here is derived from an EMBL/GenBank/DDBJ whole genome shotgun (WGS) entry which is preliminary data.</text>
</comment>
<protein>
    <recommendedName>
        <fullName evidence="5">Transcription factor</fullName>
        <shortName evidence="5">bHLH transcription factor</shortName>
    </recommendedName>
    <alternativeName>
        <fullName evidence="5">Basic helix-loop-helix protein</fullName>
    </alternativeName>
</protein>
<reference evidence="9 10" key="1">
    <citation type="journal article" date="2023" name="G3 (Bethesda)">
        <title>A chromosome-length genome assembly and annotation of blackberry (Rubus argutus, cv. 'Hillquist').</title>
        <authorList>
            <person name="Bruna T."/>
            <person name="Aryal R."/>
            <person name="Dudchenko O."/>
            <person name="Sargent D.J."/>
            <person name="Mead D."/>
            <person name="Buti M."/>
            <person name="Cavallini A."/>
            <person name="Hytonen T."/>
            <person name="Andres J."/>
            <person name="Pham M."/>
            <person name="Weisz D."/>
            <person name="Mascagni F."/>
            <person name="Usai G."/>
            <person name="Natali L."/>
            <person name="Bassil N."/>
            <person name="Fernandez G.E."/>
            <person name="Lomsadze A."/>
            <person name="Armour M."/>
            <person name="Olukolu B."/>
            <person name="Poorten T."/>
            <person name="Britton C."/>
            <person name="Davik J."/>
            <person name="Ashrafi H."/>
            <person name="Aiden E.L."/>
            <person name="Borodovsky M."/>
            <person name="Worthington M."/>
        </authorList>
    </citation>
    <scope>NUCLEOTIDE SEQUENCE [LARGE SCALE GENOMIC DNA]</scope>
    <source>
        <strain evidence="9">PI 553951</strain>
    </source>
</reference>
<dbReference type="InterPro" id="IPR045084">
    <property type="entry name" value="AIB/MYC-like"/>
</dbReference>
<proteinExistence type="predicted"/>
<keyword evidence="3 5" id="KW-0804">Transcription</keyword>
<evidence type="ECO:0000313" key="10">
    <source>
        <dbReference type="Proteomes" id="UP001457282"/>
    </source>
</evidence>
<dbReference type="Pfam" id="PF22754">
    <property type="entry name" value="bHLH-TF_ACT-like_plant"/>
    <property type="match status" value="1"/>
</dbReference>
<evidence type="ECO:0000256" key="5">
    <source>
        <dbReference type="RuleBase" id="RU369104"/>
    </source>
</evidence>
<organism evidence="9 10">
    <name type="scientific">Rubus argutus</name>
    <name type="common">Southern blackberry</name>
    <dbReference type="NCBI Taxonomy" id="59490"/>
    <lineage>
        <taxon>Eukaryota</taxon>
        <taxon>Viridiplantae</taxon>
        <taxon>Streptophyta</taxon>
        <taxon>Embryophyta</taxon>
        <taxon>Tracheophyta</taxon>
        <taxon>Spermatophyta</taxon>
        <taxon>Magnoliopsida</taxon>
        <taxon>eudicotyledons</taxon>
        <taxon>Gunneridae</taxon>
        <taxon>Pentapetalae</taxon>
        <taxon>rosids</taxon>
        <taxon>fabids</taxon>
        <taxon>Rosales</taxon>
        <taxon>Rosaceae</taxon>
        <taxon>Rosoideae</taxon>
        <taxon>Rosoideae incertae sedis</taxon>
        <taxon>Rubus</taxon>
    </lineage>
</organism>
<dbReference type="InterPro" id="IPR054502">
    <property type="entry name" value="bHLH-TF_ACT-like_plant"/>
</dbReference>
<dbReference type="SMART" id="SM00353">
    <property type="entry name" value="HLH"/>
    <property type="match status" value="1"/>
</dbReference>
<gene>
    <name evidence="9" type="ORF">M0R45_031350</name>
</gene>
<dbReference type="GO" id="GO:0046983">
    <property type="term" value="F:protein dimerization activity"/>
    <property type="evidence" value="ECO:0007669"/>
    <property type="project" value="InterPro"/>
</dbReference>
<keyword evidence="4 5" id="KW-0539">Nucleus</keyword>
<evidence type="ECO:0000256" key="3">
    <source>
        <dbReference type="ARBA" id="ARBA00023163"/>
    </source>
</evidence>
<dbReference type="CDD" id="cd11449">
    <property type="entry name" value="bHLH_AtAIB_like"/>
    <property type="match status" value="1"/>
</dbReference>
<feature type="compositionally biased region" description="Basic and acidic residues" evidence="7">
    <location>
        <begin position="292"/>
        <end position="307"/>
    </location>
</feature>
<evidence type="ECO:0000313" key="9">
    <source>
        <dbReference type="EMBL" id="KAK9922913.1"/>
    </source>
</evidence>
<dbReference type="PANTHER" id="PTHR11514">
    <property type="entry name" value="MYC"/>
    <property type="match status" value="1"/>
</dbReference>
<keyword evidence="6" id="KW-0175">Coiled coil</keyword>
<evidence type="ECO:0000256" key="1">
    <source>
        <dbReference type="ARBA" id="ARBA00004123"/>
    </source>
</evidence>
<dbReference type="PANTHER" id="PTHR11514:SF115">
    <property type="entry name" value="TRANSCRIPTION FACTOR"/>
    <property type="match status" value="1"/>
</dbReference>
<dbReference type="GO" id="GO:0003700">
    <property type="term" value="F:DNA-binding transcription factor activity"/>
    <property type="evidence" value="ECO:0007669"/>
    <property type="project" value="InterPro"/>
</dbReference>
<name>A0AAW1WE77_RUBAR</name>
<feature type="domain" description="BHLH" evidence="8">
    <location>
        <begin position="296"/>
        <end position="345"/>
    </location>
</feature>
<dbReference type="InterPro" id="IPR011598">
    <property type="entry name" value="bHLH_dom"/>
</dbReference>
<dbReference type="InterPro" id="IPR025610">
    <property type="entry name" value="MYC/MYB_N"/>
</dbReference>
<feature type="region of interest" description="Disordered" evidence="7">
    <location>
        <begin position="259"/>
        <end position="307"/>
    </location>
</feature>
<evidence type="ECO:0000256" key="7">
    <source>
        <dbReference type="SAM" id="MobiDB-lite"/>
    </source>
</evidence>
<evidence type="ECO:0000256" key="2">
    <source>
        <dbReference type="ARBA" id="ARBA00023015"/>
    </source>
</evidence>
<sequence>MDEIISSCSSPCIVCPETSPTSLQQRLQFILQNRPDTWVYSIFWKASDDGLSLSWAGGHFRGIRDFLSKRSSIHILDNNYQSKFGCDQKKGMINREIEALFHDNMDLERFVDTNGDVTDSEWFYFYTVSLTQSFAVGQNGNSNILCRVYSSGAFIWLAGDDDFQLYECDRVKEARMHEIRTLVYVATSSGVLELASLDVIKEDWDFVQQAKSLFGISDSTSEQGSHEVHVHVPLPQNGLMLSAAQKEWTIHGRGMKELSFNTGGSSSDSGPSEKIENSRSKKRRRSSSHVNGRRESPPINHVEAERQRREKLNHRFYALRSVVPNVSKMDKASLLADAVEYINDLKTKVEELEARIRGQTKIAKVSSTSSIISYRDAAATMEVDVKFVGSNAMILVQCRNNDDYPYARLMNALKDLRLQIYHASISCVKEVMLQDIVARVPVGFTSEEAMRTAIVKGLNYQLIN</sequence>
<dbReference type="Pfam" id="PF14215">
    <property type="entry name" value="bHLH-MYC_N"/>
    <property type="match status" value="1"/>
</dbReference>
<dbReference type="GO" id="GO:0005634">
    <property type="term" value="C:nucleus"/>
    <property type="evidence" value="ECO:0007669"/>
    <property type="project" value="UniProtKB-SubCell"/>
</dbReference>
<keyword evidence="10" id="KW-1185">Reference proteome</keyword>
<accession>A0AAW1WE77</accession>
<keyword evidence="2 5" id="KW-0805">Transcription regulation</keyword>
<dbReference type="AlphaFoldDB" id="A0AAW1WE77"/>
<feature type="compositionally biased region" description="Polar residues" evidence="7">
    <location>
        <begin position="259"/>
        <end position="270"/>
    </location>
</feature>